<protein>
    <recommendedName>
        <fullName evidence="6">Capsid protein</fullName>
    </recommendedName>
</protein>
<dbReference type="Pfam" id="PF02956">
    <property type="entry name" value="TT_ORF1"/>
    <property type="match status" value="1"/>
</dbReference>
<keyword evidence="4 6" id="KW-0167">Capsid protein</keyword>
<dbReference type="EMBL" id="PP857184">
    <property type="protein sequence ID" value="XBU06731.1"/>
    <property type="molecule type" value="Genomic_DNA"/>
</dbReference>
<name>A0AAU7ST46_9VIRU</name>
<feature type="region of interest" description="Disordered" evidence="7">
    <location>
        <begin position="617"/>
        <end position="644"/>
    </location>
</feature>
<reference evidence="8" key="1">
    <citation type="submission" date="2024-05" db="EMBL/GenBank/DDBJ databases">
        <authorList>
            <person name="Laubscher F."/>
            <person name="Chudzinski V."/>
            <person name="Cordey S."/>
            <person name="Hosszu-Fellous K."/>
            <person name="Kaiser L."/>
        </authorList>
    </citation>
    <scope>NUCLEOTIDE SEQUENCE</scope>
    <source>
        <strain evidence="8">1203D4-267</strain>
    </source>
</reference>
<evidence type="ECO:0000256" key="3">
    <source>
        <dbReference type="ARBA" id="ARBA00022431"/>
    </source>
</evidence>
<keyword evidence="5 6" id="KW-0946">Virion</keyword>
<comment type="subcellular location">
    <subcellularLocation>
        <location evidence="1 6">Virion</location>
    </subcellularLocation>
</comment>
<evidence type="ECO:0000256" key="7">
    <source>
        <dbReference type="SAM" id="MobiDB-lite"/>
    </source>
</evidence>
<comment type="function">
    <text evidence="6">Self-assembles to form an icosahedral capsid.</text>
</comment>
<keyword evidence="3 6" id="KW-1140">T=1 icosahedral capsid protein</keyword>
<dbReference type="InterPro" id="IPR004219">
    <property type="entry name" value="TTvirus_Unk"/>
</dbReference>
<evidence type="ECO:0000256" key="1">
    <source>
        <dbReference type="ARBA" id="ARBA00004328"/>
    </source>
</evidence>
<evidence type="ECO:0000256" key="4">
    <source>
        <dbReference type="ARBA" id="ARBA00022561"/>
    </source>
</evidence>
<dbReference type="GO" id="GO:0039615">
    <property type="term" value="C:T=1 icosahedral viral capsid"/>
    <property type="evidence" value="ECO:0007669"/>
    <property type="project" value="UniProtKB-UniRule"/>
</dbReference>
<organism evidence="8">
    <name type="scientific">Betatorquevirus 016G</name>
    <dbReference type="NCBI Taxonomy" id="3163411"/>
    <lineage>
        <taxon>Viruses</taxon>
        <taxon>Monodnaviria</taxon>
        <taxon>Shotokuvirae</taxon>
        <taxon>Commensaviricota</taxon>
        <taxon>Cardeaviricetes</taxon>
        <taxon>Sanitavirales</taxon>
        <taxon>Anelloviridae</taxon>
        <taxon>Betatorquevirus</taxon>
    </lineage>
</organism>
<evidence type="ECO:0000256" key="2">
    <source>
        <dbReference type="ARBA" id="ARBA00006131"/>
    </source>
</evidence>
<sequence>MPWFYKRPYYRRRRLWRRRFRAPFRRRFWRKRYKRYRHRVRKHKLPFLRLKEWQPKRINRLKIIGTLPLYITTSERTANNLRLYEDEIAPHLVPSLGGFSITTFTLRALFQLFQKGRCWWTQSNNELPLIRYTGCTMKFYRAEASDTIILYHNCFPMIPTLDTYNSTQPTIMQLNKNHRILRCKKNNNLKKPYQKVKIKPPSQLTNRWFFQKELADVPLVMLMAAAMSVDRWYINSTSVSSTVGFTSINTDLFKYHNWATPTTYGYHPQDNMFLWTFQQTPPPTTTTQIKFKNLIFLGGTNNYSVGNTIHDTPLTDTDQGTQADWEKKRDKYKTNSGYWGNIFMSPYINNPNYIILFSKWPISDLPTYYKTSEEQLIDDKLQQLTKPLTIACRYNPYPDTGIHNEIFLTSLTETKSNWTPTNPKLQRNNLPLWIGLWGYIDFQKITNVTLTIDTLMAVTIKSDFIHPKQTYYVPIDQDFLNGNSPYRPKQQPTASDKLNWHPKTTTQYQSITHICNSGPGTIKLPPNVSSEAHVVFKFYFKLGGCAAPIKTIEDPKDQTDFPLPDNILRSTSFQSPDIPYQNYLYSFDWRRDYLTKKATERIKKYSEPEKTVLESTGINLFNPLPAPNESSSETDSSQEEKEKETLLQLLHKHKLKQRKYRHRILQLMQSLE</sequence>
<proteinExistence type="inferred from homology"/>
<evidence type="ECO:0000256" key="5">
    <source>
        <dbReference type="ARBA" id="ARBA00022844"/>
    </source>
</evidence>
<evidence type="ECO:0000313" key="8">
    <source>
        <dbReference type="EMBL" id="XBU06731.1"/>
    </source>
</evidence>
<evidence type="ECO:0000256" key="6">
    <source>
        <dbReference type="RuleBase" id="RU361230"/>
    </source>
</evidence>
<accession>A0AAU7ST46</accession>
<comment type="similarity">
    <text evidence="2 6">Belongs to the anelloviridae capsid protein family.</text>
</comment>